<evidence type="ECO:0000256" key="6">
    <source>
        <dbReference type="SAM" id="SignalP"/>
    </source>
</evidence>
<keyword evidence="4" id="KW-0170">Cobalt</keyword>
<dbReference type="AlphaFoldDB" id="A0A2G8JC18"/>
<dbReference type="Proteomes" id="UP000230750">
    <property type="component" value="Unassembled WGS sequence"/>
</dbReference>
<name>A0A2G8JC18_STIJA</name>
<keyword evidence="3 6" id="KW-0732">Signal</keyword>
<keyword evidence="2" id="KW-0964">Secreted</keyword>
<dbReference type="STRING" id="307972.A0A2G8JC18"/>
<dbReference type="GO" id="GO:0031419">
    <property type="term" value="F:cobalamin binding"/>
    <property type="evidence" value="ECO:0007669"/>
    <property type="project" value="InterPro"/>
</dbReference>
<keyword evidence="8" id="KW-1185">Reference proteome</keyword>
<dbReference type="EMBL" id="MRZV01002642">
    <property type="protein sequence ID" value="PIK33287.1"/>
    <property type="molecule type" value="Genomic_DNA"/>
</dbReference>
<proteinExistence type="predicted"/>
<reference evidence="7 8" key="1">
    <citation type="journal article" date="2017" name="PLoS Biol.">
        <title>The sea cucumber genome provides insights into morphological evolution and visceral regeneration.</title>
        <authorList>
            <person name="Zhang X."/>
            <person name="Sun L."/>
            <person name="Yuan J."/>
            <person name="Sun Y."/>
            <person name="Gao Y."/>
            <person name="Zhang L."/>
            <person name="Li S."/>
            <person name="Dai H."/>
            <person name="Hamel J.F."/>
            <person name="Liu C."/>
            <person name="Yu Y."/>
            <person name="Liu S."/>
            <person name="Lin W."/>
            <person name="Guo K."/>
            <person name="Jin S."/>
            <person name="Xu P."/>
            <person name="Storey K.B."/>
            <person name="Huan P."/>
            <person name="Zhang T."/>
            <person name="Zhou Y."/>
            <person name="Zhang J."/>
            <person name="Lin C."/>
            <person name="Li X."/>
            <person name="Xing L."/>
            <person name="Huo D."/>
            <person name="Sun M."/>
            <person name="Wang L."/>
            <person name="Mercier A."/>
            <person name="Li F."/>
            <person name="Yang H."/>
            <person name="Xiang J."/>
        </authorList>
    </citation>
    <scope>NUCLEOTIDE SEQUENCE [LARGE SCALE GENOMIC DNA]</scope>
    <source>
        <strain evidence="7">Shaxun</strain>
        <tissue evidence="7">Muscle</tissue>
    </source>
</reference>
<dbReference type="GO" id="GO:0005615">
    <property type="term" value="C:extracellular space"/>
    <property type="evidence" value="ECO:0007669"/>
    <property type="project" value="TreeGrafter"/>
</dbReference>
<feature type="binding site" evidence="4">
    <location>
        <position position="224"/>
    </location>
    <ligand>
        <name>cyanocob(III)alamin</name>
        <dbReference type="ChEBI" id="CHEBI:17439"/>
    </ligand>
</feature>
<evidence type="ECO:0000256" key="2">
    <source>
        <dbReference type="ARBA" id="ARBA00022525"/>
    </source>
</evidence>
<dbReference type="InterPro" id="IPR008930">
    <property type="entry name" value="Terpenoid_cyclase/PrenylTrfase"/>
</dbReference>
<keyword evidence="5" id="KW-1015">Disulfide bond</keyword>
<dbReference type="GO" id="GO:0015889">
    <property type="term" value="P:cobalamin transport"/>
    <property type="evidence" value="ECO:0007669"/>
    <property type="project" value="InterPro"/>
</dbReference>
<evidence type="ECO:0000256" key="1">
    <source>
        <dbReference type="ARBA" id="ARBA00004613"/>
    </source>
</evidence>
<feature type="chain" id="PRO_5013883261" evidence="6">
    <location>
        <begin position="23"/>
        <end position="331"/>
    </location>
</feature>
<comment type="caution">
    <text evidence="7">The sequence shown here is derived from an EMBL/GenBank/DDBJ whole genome shotgun (WGS) entry which is preliminary data.</text>
</comment>
<dbReference type="Gene3D" id="1.50.10.20">
    <property type="match status" value="1"/>
</dbReference>
<feature type="signal peptide" evidence="6">
    <location>
        <begin position="1"/>
        <end position="22"/>
    </location>
</feature>
<dbReference type="Pfam" id="PF01122">
    <property type="entry name" value="Cobalamin_bind"/>
    <property type="match status" value="1"/>
</dbReference>
<comment type="subcellular location">
    <subcellularLocation>
        <location evidence="1">Secreted</location>
    </subcellularLocation>
</comment>
<organism evidence="7 8">
    <name type="scientific">Stichopus japonicus</name>
    <name type="common">Sea cucumber</name>
    <dbReference type="NCBI Taxonomy" id="307972"/>
    <lineage>
        <taxon>Eukaryota</taxon>
        <taxon>Metazoa</taxon>
        <taxon>Echinodermata</taxon>
        <taxon>Eleutherozoa</taxon>
        <taxon>Echinozoa</taxon>
        <taxon>Holothuroidea</taxon>
        <taxon>Aspidochirotacea</taxon>
        <taxon>Aspidochirotida</taxon>
        <taxon>Stichopodidae</taxon>
        <taxon>Apostichopus</taxon>
    </lineage>
</organism>
<dbReference type="PANTHER" id="PTHR10559">
    <property type="entry name" value="TRANSCOBALAMIN-1/GASTRIC INTRINSIC FACTOR"/>
    <property type="match status" value="1"/>
</dbReference>
<dbReference type="OrthoDB" id="6343110at2759"/>
<dbReference type="InterPro" id="IPR051588">
    <property type="entry name" value="Cobalamin_Transport"/>
</dbReference>
<evidence type="ECO:0000313" key="8">
    <source>
        <dbReference type="Proteomes" id="UP000230750"/>
    </source>
</evidence>
<evidence type="ECO:0000256" key="5">
    <source>
        <dbReference type="PIRSR" id="PIRSR602157-2"/>
    </source>
</evidence>
<dbReference type="PANTHER" id="PTHR10559:SF18">
    <property type="entry name" value="TRANSCOBALAMIN II"/>
    <property type="match status" value="1"/>
</dbReference>
<accession>A0A2G8JC18</accession>
<evidence type="ECO:0000256" key="4">
    <source>
        <dbReference type="PIRSR" id="PIRSR602157-1"/>
    </source>
</evidence>
<feature type="binding site" evidence="4">
    <location>
        <position position="176"/>
    </location>
    <ligand>
        <name>cyanocob(III)alamin</name>
        <dbReference type="ChEBI" id="CHEBI:17439"/>
    </ligand>
</feature>
<evidence type="ECO:0000313" key="7">
    <source>
        <dbReference type="EMBL" id="PIK33287.1"/>
    </source>
</evidence>
<gene>
    <name evidence="7" type="ORF">BSL78_29900</name>
</gene>
<sequence>MMSSWLALTCAVLTVLICNTSSFNVDSICGLDTTPKLVDRLESARSVATNWLSNKREPGFGWSLGNTASAVTSLQLVNQSWVADPSLDMRLTIKELQLEILSVLSRSERTLIPNAKHLTKHHRVTISRLPGYVMALHATCHDNTDFHGINLISLLADNMRQIRKDVLNDHYQQAQDTTSMVLSAFACVHNTSSFISKDDDLRRGIDGAANCLLNSHESHGSFGNAINNALASQALLSAGVSPSRWNCHATVTSVIDAMHEDGHFGSLAATIHILPLLAGRHHSHIKELEFACPEDYFETPKPSFRNILPDEEDTINVTLEIQDDTRIFTIG</sequence>
<protein>
    <submittedName>
        <fullName evidence="7">Uncharacterized protein</fullName>
    </submittedName>
</protein>
<dbReference type="SUPFAM" id="SSF48239">
    <property type="entry name" value="Terpenoid cyclases/Protein prenyltransferases"/>
    <property type="match status" value="1"/>
</dbReference>
<feature type="disulfide bond" evidence="5">
    <location>
        <begin position="140"/>
        <end position="187"/>
    </location>
</feature>
<dbReference type="InterPro" id="IPR002157">
    <property type="entry name" value="Cbl-bd_prot"/>
</dbReference>
<evidence type="ECO:0000256" key="3">
    <source>
        <dbReference type="ARBA" id="ARBA00022729"/>
    </source>
</evidence>